<organism evidence="1">
    <name type="scientific">Mesorhizobium sp. WSM2240</name>
    <dbReference type="NCBI Taxonomy" id="3228851"/>
    <lineage>
        <taxon>Bacteria</taxon>
        <taxon>Pseudomonadati</taxon>
        <taxon>Pseudomonadota</taxon>
        <taxon>Alphaproteobacteria</taxon>
        <taxon>Hyphomicrobiales</taxon>
        <taxon>Phyllobacteriaceae</taxon>
        <taxon>Mesorhizobium</taxon>
    </lineage>
</organism>
<dbReference type="EMBL" id="CP159254">
    <property type="protein sequence ID" value="XCG51896.1"/>
    <property type="molecule type" value="Genomic_DNA"/>
</dbReference>
<dbReference type="RefSeq" id="WP_353646161.1">
    <property type="nucleotide sequence ID" value="NZ_CP159254.1"/>
</dbReference>
<geneLocation type="plasmid" evidence="1">
    <name>pMk2240C</name>
</geneLocation>
<reference evidence="1" key="1">
    <citation type="submission" date="2024-06" db="EMBL/GenBank/DDBJ databases">
        <title>Mesorhizobium karijinii sp. nov., a symbiont of the iconic Swainsona formosa from arid Australia.</title>
        <authorList>
            <person name="Hill Y.J."/>
            <person name="Watkin E.L.J."/>
            <person name="O'Hara G.W."/>
            <person name="Terpolilli J."/>
            <person name="Tye M.L."/>
            <person name="Kohlmeier M.G."/>
        </authorList>
    </citation>
    <scope>NUCLEOTIDE SEQUENCE</scope>
    <source>
        <strain evidence="1">WSM2240</strain>
        <plasmid evidence="1">pMk2240C</plasmid>
    </source>
</reference>
<name>A0AAU8CY36_9HYPH</name>
<proteinExistence type="predicted"/>
<sequence length="73" mass="7935">MPSLERAAASGVYSPEQLAELRDIFDQTCASLTLETDSPEADDIAVKILTVFKLGYDKETMLASLLGTPNERS</sequence>
<protein>
    <submittedName>
        <fullName evidence="1">Uncharacterized protein</fullName>
    </submittedName>
</protein>
<keyword evidence="1" id="KW-0614">Plasmid</keyword>
<evidence type="ECO:0000313" key="1">
    <source>
        <dbReference type="EMBL" id="XCG51896.1"/>
    </source>
</evidence>
<gene>
    <name evidence="1" type="ORF">ABVK50_28545</name>
</gene>
<accession>A0AAU8CY36</accession>
<dbReference type="AlphaFoldDB" id="A0AAU8CY36"/>